<proteinExistence type="predicted"/>
<reference evidence="2" key="1">
    <citation type="submission" date="2018-02" db="EMBL/GenBank/DDBJ databases">
        <title>Rhizophora mucronata_Transcriptome.</title>
        <authorList>
            <person name="Meera S.P."/>
            <person name="Sreeshan A."/>
            <person name="Augustine A."/>
        </authorList>
    </citation>
    <scope>NUCLEOTIDE SEQUENCE</scope>
    <source>
        <tissue evidence="2">Leaf</tissue>
    </source>
</reference>
<keyword evidence="1" id="KW-1133">Transmembrane helix</keyword>
<dbReference type="EMBL" id="GGEC01014198">
    <property type="protein sequence ID" value="MBW94681.1"/>
    <property type="molecule type" value="Transcribed_RNA"/>
</dbReference>
<organism evidence="2">
    <name type="scientific">Rhizophora mucronata</name>
    <name type="common">Asiatic mangrove</name>
    <dbReference type="NCBI Taxonomy" id="61149"/>
    <lineage>
        <taxon>Eukaryota</taxon>
        <taxon>Viridiplantae</taxon>
        <taxon>Streptophyta</taxon>
        <taxon>Embryophyta</taxon>
        <taxon>Tracheophyta</taxon>
        <taxon>Spermatophyta</taxon>
        <taxon>Magnoliopsida</taxon>
        <taxon>eudicotyledons</taxon>
        <taxon>Gunneridae</taxon>
        <taxon>Pentapetalae</taxon>
        <taxon>rosids</taxon>
        <taxon>fabids</taxon>
        <taxon>Malpighiales</taxon>
        <taxon>Rhizophoraceae</taxon>
        <taxon>Rhizophora</taxon>
    </lineage>
</organism>
<name>A0A2P2JMI0_RHIMU</name>
<evidence type="ECO:0000256" key="1">
    <source>
        <dbReference type="SAM" id="Phobius"/>
    </source>
</evidence>
<evidence type="ECO:0000313" key="2">
    <source>
        <dbReference type="EMBL" id="MBW94681.1"/>
    </source>
</evidence>
<keyword evidence="1" id="KW-0472">Membrane</keyword>
<feature type="transmembrane region" description="Helical" evidence="1">
    <location>
        <begin position="6"/>
        <end position="34"/>
    </location>
</feature>
<dbReference type="AlphaFoldDB" id="A0A2P2JMI0"/>
<protein>
    <submittedName>
        <fullName evidence="2">DDB1-and CUL4-associated factor 8 isoform X1</fullName>
    </submittedName>
</protein>
<accession>A0A2P2JMI0</accession>
<feature type="transmembrane region" description="Helical" evidence="1">
    <location>
        <begin position="46"/>
        <end position="63"/>
    </location>
</feature>
<sequence length="65" mass="7457">MGFIFIYIFQLQFIDFVLAHRSMVVVVLFSLLLLFSFSSKSKPEGAAALLGCFIRFAYLVLFVDR</sequence>
<keyword evidence="1" id="KW-0812">Transmembrane</keyword>